<dbReference type="Proteomes" id="UP000831327">
    <property type="component" value="Chromosome"/>
</dbReference>
<organism evidence="2 3">
    <name type="scientific">Roseomonas fluvialis</name>
    <dbReference type="NCBI Taxonomy" id="1750527"/>
    <lineage>
        <taxon>Bacteria</taxon>
        <taxon>Pseudomonadati</taxon>
        <taxon>Pseudomonadota</taxon>
        <taxon>Alphaproteobacteria</taxon>
        <taxon>Acetobacterales</taxon>
        <taxon>Roseomonadaceae</taxon>
        <taxon>Roseomonas</taxon>
    </lineage>
</organism>
<evidence type="ECO:0000256" key="1">
    <source>
        <dbReference type="SAM" id="Phobius"/>
    </source>
</evidence>
<reference evidence="2 3" key="1">
    <citation type="journal article" date="2016" name="Microbes Environ.">
        <title>Phylogenetically diverse aerobic anoxygenic phototrophic bacteria isolated from epilithic biofilms in Tama river, Japan.</title>
        <authorList>
            <person name="Hirose S."/>
            <person name="Matsuura K."/>
            <person name="Haruta S."/>
        </authorList>
    </citation>
    <scope>NUCLEOTIDE SEQUENCE [LARGE SCALE GENOMIC DNA]</scope>
    <source>
        <strain evidence="2 3">S08</strain>
    </source>
</reference>
<evidence type="ECO:0000313" key="2">
    <source>
        <dbReference type="EMBL" id="BDG74515.1"/>
    </source>
</evidence>
<protein>
    <submittedName>
        <fullName evidence="2">Uncharacterized protein</fullName>
    </submittedName>
</protein>
<keyword evidence="1" id="KW-1133">Transmembrane helix</keyword>
<sequence length="74" mass="8017">MNNGARRDDYRRASRTVRSPWFAMIGIRAAGAMMFGVRDSTGAEGGAVSAASLRRSITVGTMRTQCKTPAPRRV</sequence>
<accession>A0ABM9SEJ0</accession>
<proteinExistence type="predicted"/>
<dbReference type="EMBL" id="AP025637">
    <property type="protein sequence ID" value="BDG74515.1"/>
    <property type="molecule type" value="Genomic_DNA"/>
</dbReference>
<keyword evidence="1" id="KW-0812">Transmembrane</keyword>
<keyword evidence="3" id="KW-1185">Reference proteome</keyword>
<keyword evidence="1" id="KW-0472">Membrane</keyword>
<gene>
    <name evidence="2" type="ORF">Rmf_44440</name>
</gene>
<name>A0ABM9SEJ0_9PROT</name>
<evidence type="ECO:0000313" key="3">
    <source>
        <dbReference type="Proteomes" id="UP000831327"/>
    </source>
</evidence>
<feature type="transmembrane region" description="Helical" evidence="1">
    <location>
        <begin position="21"/>
        <end position="37"/>
    </location>
</feature>